<reference evidence="1" key="1">
    <citation type="journal article" date="2020" name="mSystems">
        <title>Genome- and Community-Level Interaction Insights into Carbon Utilization and Element Cycling Functions of Hydrothermarchaeota in Hydrothermal Sediment.</title>
        <authorList>
            <person name="Zhou Z."/>
            <person name="Liu Y."/>
            <person name="Xu W."/>
            <person name="Pan J."/>
            <person name="Luo Z.H."/>
            <person name="Li M."/>
        </authorList>
    </citation>
    <scope>NUCLEOTIDE SEQUENCE [LARGE SCALE GENOMIC DNA]</scope>
    <source>
        <strain evidence="1">SpSt-906</strain>
    </source>
</reference>
<gene>
    <name evidence="1" type="ORF">ENX07_01935</name>
</gene>
<name>A0A7C3Z2F3_UNCW3</name>
<dbReference type="EMBL" id="DTMQ01000012">
    <property type="protein sequence ID" value="HGE98818.1"/>
    <property type="molecule type" value="Genomic_DNA"/>
</dbReference>
<sequence length="277" mass="32913">MEMLELLAEIQKESKALAKIFARYQRAKEGEDLKKVERFLVYLKKGLEGIKNPYLKELGERFYREVSESLKKEKEALRERFGWELKELLAKEGKVIRGQYPDLRIGPLTLEVNFDTNLCHLYWGNKVEVIRRKMPLKPPLILKTIQEFYRTLSVKDFNPQVFARHLFTAYCQFLSANRCPEADRVFLVDLLPAIAFLIQGKDFREDPRRKNFKEYPRYRFSYDLYQLKNSGLREIEGYTFFLSVATFDQTLEKRKALWVPINEEGEGVYYSTITFKK</sequence>
<organism evidence="1">
    <name type="scientific">candidate division WOR-3 bacterium</name>
    <dbReference type="NCBI Taxonomy" id="2052148"/>
    <lineage>
        <taxon>Bacteria</taxon>
        <taxon>Bacteria division WOR-3</taxon>
    </lineage>
</organism>
<evidence type="ECO:0000313" key="1">
    <source>
        <dbReference type="EMBL" id="HGE98818.1"/>
    </source>
</evidence>
<comment type="caution">
    <text evidence="1">The sequence shown here is derived from an EMBL/GenBank/DDBJ whole genome shotgun (WGS) entry which is preliminary data.</text>
</comment>
<accession>A0A7C3Z2F3</accession>
<dbReference type="AlphaFoldDB" id="A0A7C3Z2F3"/>
<protein>
    <submittedName>
        <fullName evidence="1">Uncharacterized protein</fullName>
    </submittedName>
</protein>
<proteinExistence type="predicted"/>